<organism evidence="2 3">
    <name type="scientific">Toxocara canis</name>
    <name type="common">Canine roundworm</name>
    <dbReference type="NCBI Taxonomy" id="6265"/>
    <lineage>
        <taxon>Eukaryota</taxon>
        <taxon>Metazoa</taxon>
        <taxon>Ecdysozoa</taxon>
        <taxon>Nematoda</taxon>
        <taxon>Chromadorea</taxon>
        <taxon>Rhabditida</taxon>
        <taxon>Spirurina</taxon>
        <taxon>Ascaridomorpha</taxon>
        <taxon>Ascaridoidea</taxon>
        <taxon>Toxocaridae</taxon>
        <taxon>Toxocara</taxon>
    </lineage>
</organism>
<feature type="domain" description="RdRp catalytic" evidence="1">
    <location>
        <begin position="1"/>
        <end position="106"/>
    </location>
</feature>
<dbReference type="InterPro" id="IPR000208">
    <property type="entry name" value="Flavi_RdRp_fingers/palm"/>
</dbReference>
<dbReference type="EMBL" id="JPKZ01003244">
    <property type="protein sequence ID" value="KHN72596.1"/>
    <property type="molecule type" value="Genomic_DNA"/>
</dbReference>
<protein>
    <recommendedName>
        <fullName evidence="1">RdRp catalytic domain-containing protein</fullName>
    </recommendedName>
</protein>
<dbReference type="Pfam" id="PF00972">
    <property type="entry name" value="Flavi_NS5"/>
    <property type="match status" value="1"/>
</dbReference>
<name>A0A0B2UNM1_TOXCA</name>
<dbReference type="GO" id="GO:0039694">
    <property type="term" value="P:viral RNA genome replication"/>
    <property type="evidence" value="ECO:0007669"/>
    <property type="project" value="InterPro"/>
</dbReference>
<dbReference type="AlphaFoldDB" id="A0A0B2UNM1"/>
<evidence type="ECO:0000313" key="3">
    <source>
        <dbReference type="Proteomes" id="UP000031036"/>
    </source>
</evidence>
<reference evidence="2 3" key="1">
    <citation type="submission" date="2014-11" db="EMBL/GenBank/DDBJ databases">
        <title>Genetic blueprint of the zoonotic pathogen Toxocara canis.</title>
        <authorList>
            <person name="Zhu X.-Q."/>
            <person name="Korhonen P.K."/>
            <person name="Cai H."/>
            <person name="Young N.D."/>
            <person name="Nejsum P."/>
            <person name="von Samson-Himmelstjerna G."/>
            <person name="Boag P.R."/>
            <person name="Tan P."/>
            <person name="Li Q."/>
            <person name="Min J."/>
            <person name="Yang Y."/>
            <person name="Wang X."/>
            <person name="Fang X."/>
            <person name="Hall R.S."/>
            <person name="Hofmann A."/>
            <person name="Sternberg P.W."/>
            <person name="Jex A.R."/>
            <person name="Gasser R.B."/>
        </authorList>
    </citation>
    <scope>NUCLEOTIDE SEQUENCE [LARGE SCALE GENOMIC DNA]</scope>
    <source>
        <strain evidence="2">PN_DK_2014</strain>
    </source>
</reference>
<dbReference type="InterPro" id="IPR043502">
    <property type="entry name" value="DNA/RNA_pol_sf"/>
</dbReference>
<gene>
    <name evidence="2" type="ORF">Tcan_17570</name>
</gene>
<dbReference type="SUPFAM" id="SSF56672">
    <property type="entry name" value="DNA/RNA polymerases"/>
    <property type="match status" value="1"/>
</dbReference>
<dbReference type="GO" id="GO:0003968">
    <property type="term" value="F:RNA-directed RNA polymerase activity"/>
    <property type="evidence" value="ECO:0007669"/>
    <property type="project" value="InterPro"/>
</dbReference>
<evidence type="ECO:0000259" key="1">
    <source>
        <dbReference type="PROSITE" id="PS50507"/>
    </source>
</evidence>
<dbReference type="InterPro" id="IPR007094">
    <property type="entry name" value="RNA-dir_pol_PSvirus"/>
</dbReference>
<dbReference type="GO" id="GO:0005524">
    <property type="term" value="F:ATP binding"/>
    <property type="evidence" value="ECO:0007669"/>
    <property type="project" value="InterPro"/>
</dbReference>
<keyword evidence="3" id="KW-1185">Reference proteome</keyword>
<dbReference type="PROSITE" id="PS50507">
    <property type="entry name" value="RDRP_SSRNA_POS"/>
    <property type="match status" value="1"/>
</dbReference>
<comment type="caution">
    <text evidence="2">The sequence shown here is derived from an EMBL/GenBank/DDBJ whole genome shotgun (WGS) entry which is preliminary data.</text>
</comment>
<dbReference type="Proteomes" id="UP000031036">
    <property type="component" value="Unassembled WGS sequence"/>
</dbReference>
<sequence length="111" mass="12463">MLCLELFYQLYAHKVVMMPRERDGTEETALVRIRSQRGSGENVTYGMNTITNFRFLFAKYLKSEGVAENAIKAHVWSYLQGEEPVGLMVSGGDSIVMLDEQRAKVSRAVAG</sequence>
<accession>A0A0B2UNM1</accession>
<proteinExistence type="predicted"/>
<evidence type="ECO:0000313" key="2">
    <source>
        <dbReference type="EMBL" id="KHN72596.1"/>
    </source>
</evidence>